<evidence type="ECO:0000256" key="1">
    <source>
        <dbReference type="SAM" id="MobiDB-lite"/>
    </source>
</evidence>
<evidence type="ECO:0000313" key="5">
    <source>
        <dbReference type="Proteomes" id="UP000323717"/>
    </source>
</evidence>
<dbReference type="Proteomes" id="UP000323717">
    <property type="component" value="Unassembled WGS sequence"/>
</dbReference>
<dbReference type="Gene3D" id="3.40.50.11970">
    <property type="match status" value="1"/>
</dbReference>
<dbReference type="Pfam" id="PF03415">
    <property type="entry name" value="Peptidase_C11"/>
    <property type="match status" value="1"/>
</dbReference>
<dbReference type="InterPro" id="IPR005077">
    <property type="entry name" value="Peptidase_C11"/>
</dbReference>
<evidence type="ECO:0000313" key="3">
    <source>
        <dbReference type="EMBL" id="KAA4663291.1"/>
    </source>
</evidence>
<reference evidence="5 6" key="1">
    <citation type="journal article" date="2019" name="Nat. Med.">
        <title>A library of human gut bacterial isolates paired with longitudinal multiomics data enables mechanistic microbiome research.</title>
        <authorList>
            <person name="Poyet M."/>
            <person name="Groussin M."/>
            <person name="Gibbons S.M."/>
            <person name="Avila-Pacheco J."/>
            <person name="Jiang X."/>
            <person name="Kearney S.M."/>
            <person name="Perrotta A.R."/>
            <person name="Berdy B."/>
            <person name="Zhao S."/>
            <person name="Lieberman T.D."/>
            <person name="Swanson P.K."/>
            <person name="Smith M."/>
            <person name="Roesemann S."/>
            <person name="Alexander J.E."/>
            <person name="Rich S.A."/>
            <person name="Livny J."/>
            <person name="Vlamakis H."/>
            <person name="Clish C."/>
            <person name="Bullock K."/>
            <person name="Deik A."/>
            <person name="Scott J."/>
            <person name="Pierce K.A."/>
            <person name="Xavier R.J."/>
            <person name="Alm E.J."/>
        </authorList>
    </citation>
    <scope>NUCLEOTIDE SEQUENCE [LARGE SCALE GENOMIC DNA]</scope>
    <source>
        <strain evidence="3 6">BIOML-A14</strain>
        <strain evidence="2 5">BIOML-A163</strain>
    </source>
</reference>
<accession>A0A139L3B9</accession>
<organism evidence="2 5">
    <name type="scientific">Bacteroides ovatus</name>
    <dbReference type="NCBI Taxonomy" id="28116"/>
    <lineage>
        <taxon>Bacteria</taxon>
        <taxon>Pseudomonadati</taxon>
        <taxon>Bacteroidota</taxon>
        <taxon>Bacteroidia</taxon>
        <taxon>Bacteroidales</taxon>
        <taxon>Bacteroidaceae</taxon>
        <taxon>Bacteroides</taxon>
    </lineage>
</organism>
<dbReference type="PANTHER" id="PTHR37835:SF1">
    <property type="entry name" value="ALPHA-CLOSTRIPAIN"/>
    <property type="match status" value="1"/>
</dbReference>
<evidence type="ECO:0000313" key="4">
    <source>
        <dbReference type="EMBL" id="MDC2743598.1"/>
    </source>
</evidence>
<feature type="region of interest" description="Disordered" evidence="1">
    <location>
        <begin position="30"/>
        <end position="59"/>
    </location>
</feature>
<dbReference type="Proteomes" id="UP000435985">
    <property type="component" value="Unassembled WGS sequence"/>
</dbReference>
<dbReference type="PANTHER" id="PTHR37835">
    <property type="entry name" value="ALPHA-CLOSTRIPAIN"/>
    <property type="match status" value="1"/>
</dbReference>
<sequence length="427" mass="48347">METMQPYYRLMKSILFVLFLSFGMISCEKEDPVSTSPTTRQTDDSTTDPTDPDPTDPVVRSNNEQTVFMYLPWSNNLTSFFYQNIADLKSIIGNNILKNERVIVFICTSATKATLSELVYENGKSVQKTLKNYDYPDPTYTTAEGITSILNDVQTYAPAKRYAMIIGCHGMGWIPVSRAVSRSSLQISKKHWDYEHAPMTRFFGGTQTKYQTDITTLAGGISNAGLKMEYILFDDCYMSTVEVAYDLKNVTSHLIASTSEIMAYGMPYDKIGQYLIGNIDYEKVCDGFYSFYSNYVTPCGTIGVTDCSELDNLAAIMKEINQRYTFNEELTGELQRLDGYTPTIFFDYGDYVSKLCSDPDLLEQFNEQLKRTVPFKRNTKQYFTAISSSYYGERIDINTFSGITISDPSTNPGASKKNETAWYIATH</sequence>
<proteinExistence type="predicted"/>
<dbReference type="EMBL" id="VWFO01000019">
    <property type="protein sequence ID" value="KAA4663291.1"/>
    <property type="molecule type" value="Genomic_DNA"/>
</dbReference>
<dbReference type="EMBL" id="JAQNZF010000020">
    <property type="protein sequence ID" value="MDC2743598.1"/>
    <property type="molecule type" value="Genomic_DNA"/>
</dbReference>
<comment type="caution">
    <text evidence="2">The sequence shown here is derived from an EMBL/GenBank/DDBJ whole genome shotgun (WGS) entry which is preliminary data.</text>
</comment>
<dbReference type="RefSeq" id="WP_004308869.1">
    <property type="nucleotide sequence ID" value="NZ_CAKJYS010000001.1"/>
</dbReference>
<dbReference type="Proteomes" id="UP001219389">
    <property type="component" value="Unassembled WGS sequence"/>
</dbReference>
<dbReference type="EMBL" id="VWLE01000915">
    <property type="protein sequence ID" value="KAA3932634.1"/>
    <property type="molecule type" value="Genomic_DNA"/>
</dbReference>
<evidence type="ECO:0000313" key="6">
    <source>
        <dbReference type="Proteomes" id="UP000435985"/>
    </source>
</evidence>
<dbReference type="AlphaFoldDB" id="A0A139L3B9"/>
<protein>
    <submittedName>
        <fullName evidence="2">Clostripain family protein</fullName>
    </submittedName>
    <submittedName>
        <fullName evidence="4">Clostripain-related cysteine peptidase</fullName>
    </submittedName>
</protein>
<evidence type="ECO:0000313" key="2">
    <source>
        <dbReference type="EMBL" id="KAA3932634.1"/>
    </source>
</evidence>
<dbReference type="STRING" id="28116.Bovatus_00920"/>
<gene>
    <name evidence="3" type="ORF">F3B98_15245</name>
    <name evidence="2" type="ORF">F3D71_30515</name>
    <name evidence="4" type="ORF">PO382_15345</name>
</gene>
<reference evidence="4" key="2">
    <citation type="submission" date="2022-10" db="EMBL/GenBank/DDBJ databases">
        <title>Human gut microbiome strain richness.</title>
        <authorList>
            <person name="Chen-Liaw A."/>
        </authorList>
    </citation>
    <scope>NUCLEOTIDE SEQUENCE</scope>
    <source>
        <strain evidence="4">BSD2780120875st1_E1_BSD2780120875_150330</strain>
    </source>
</reference>
<name>A0A139L3B9_BACOV</name>